<evidence type="ECO:0000313" key="2">
    <source>
        <dbReference type="Proteomes" id="UP000092460"/>
    </source>
</evidence>
<evidence type="ECO:0000313" key="1">
    <source>
        <dbReference type="EnsemblMetazoa" id="GPPI028805-PA"/>
    </source>
</evidence>
<dbReference type="AlphaFoldDB" id="A0A1B0BFZ8"/>
<proteinExistence type="predicted"/>
<reference evidence="2" key="1">
    <citation type="submission" date="2015-01" db="EMBL/GenBank/DDBJ databases">
        <authorList>
            <person name="Aksoy S."/>
            <person name="Warren W."/>
            <person name="Wilson R.K."/>
        </authorList>
    </citation>
    <scope>NUCLEOTIDE SEQUENCE [LARGE SCALE GENOMIC DNA]</scope>
    <source>
        <strain evidence="2">IAEA</strain>
    </source>
</reference>
<organism evidence="1 2">
    <name type="scientific">Glossina palpalis gambiensis</name>
    <dbReference type="NCBI Taxonomy" id="67801"/>
    <lineage>
        <taxon>Eukaryota</taxon>
        <taxon>Metazoa</taxon>
        <taxon>Ecdysozoa</taxon>
        <taxon>Arthropoda</taxon>
        <taxon>Hexapoda</taxon>
        <taxon>Insecta</taxon>
        <taxon>Pterygota</taxon>
        <taxon>Neoptera</taxon>
        <taxon>Endopterygota</taxon>
        <taxon>Diptera</taxon>
        <taxon>Brachycera</taxon>
        <taxon>Muscomorpha</taxon>
        <taxon>Hippoboscoidea</taxon>
        <taxon>Glossinidae</taxon>
        <taxon>Glossina</taxon>
    </lineage>
</organism>
<dbReference type="VEuPathDB" id="VectorBase:GPPI028805"/>
<sequence length="142" mass="16583">MRNVTDIASWTVLSGSYHKICKQLNIYTVDYIPLTIIKPMKRHINSIKEQELQIIYNVSTAEPSSLKTNFKWSRRVHTVKLTKPCPYNVTCSPLKILNKNCTARNRNDTVEYIRSTCYIIHVTYARTECTQRRLKGSKNMNK</sequence>
<keyword evidence="2" id="KW-1185">Reference proteome</keyword>
<protein>
    <submittedName>
        <fullName evidence="1">Uncharacterized protein</fullName>
    </submittedName>
</protein>
<reference evidence="1" key="2">
    <citation type="submission" date="2020-05" db="UniProtKB">
        <authorList>
            <consortium name="EnsemblMetazoa"/>
        </authorList>
    </citation>
    <scope>IDENTIFICATION</scope>
    <source>
        <strain evidence="1">IAEA</strain>
    </source>
</reference>
<dbReference type="EMBL" id="JXJN01013708">
    <property type="status" value="NOT_ANNOTATED_CDS"/>
    <property type="molecule type" value="Genomic_DNA"/>
</dbReference>
<dbReference type="Proteomes" id="UP000092460">
    <property type="component" value="Unassembled WGS sequence"/>
</dbReference>
<dbReference type="EnsemblMetazoa" id="GPPI028805-RA">
    <property type="protein sequence ID" value="GPPI028805-PA"/>
    <property type="gene ID" value="GPPI028805"/>
</dbReference>
<name>A0A1B0BFZ8_9MUSC</name>
<accession>A0A1B0BFZ8</accession>